<evidence type="ECO:0000259" key="11">
    <source>
        <dbReference type="PROSITE" id="PS50833"/>
    </source>
</evidence>
<evidence type="ECO:0000313" key="12">
    <source>
        <dbReference type="EMBL" id="CDW79488.1"/>
    </source>
</evidence>
<sequence>MGKQIPQRSKAQKKIDSKKSLDVGLQQKTLDIRKGKTHKGRKILENRAAKVVENPKTAIFIKGNKSSLTVNQIMKELHIMRGQDDRSKLFMKKSHDIHPFENQGPLELLAGKQDCSLICFGNHQKKRPDNLILGRTYDKRILDVFEFGVLNFKSMNEFDINEVSREQKPVLVFQGEQFEFSEKHQRIKNLLYEFFHMNDMDEVNIVEMKRILVFTSLNETDIQVRQFEIPQISEPQVLKSMIDMKEIGPRFDLKLRRAQVAAIDLYKLACRKPKVLNPDKKRVGSLHQLQQILVQEKCVYYRDWRQKSQKSKAKGQETGSRGCLMRNLFILLFKAIINQQLISIYLNFKNQKQMKNLQESNSQANPPNQTASALNKSSLNQLNSQSEDYGAINEDSSLMIKHTDEDLNCEKQSDYSLTDTFPKTEVTLTTANIVKSFVGLGILAAPYGFYQVGYLAATIMILLNGALNCYTVYLQSRCKEQYGRKWQIFACSGYIKFFIQQMDQVINYMLGENQGSNQGKLFFISFLILAPLSLIQSMKNISYISITAIFSIGTALIYIVYTDIQEINSPTFDKNLIWLNIEGIPYFFGIAMFMFEGNAVAIEIHHQMEDAQNKFVHSLGLALGITASLILLIGCLSYSAYGQFTNGIILLNLKPSLMTYLVQIFYSIGIICSYCLQIIPTFKVMKLIPIYQQIPESKEHPMLKTFLTRITVAFICCLIAYIVPDLGQLLNFQGAIIATLLTFIFPISFYFKTFSSEIGTKERYFCYGIIVYGTIGGFWSTICSIKAMFA</sequence>
<feature type="transmembrane region" description="Helical" evidence="10">
    <location>
        <begin position="453"/>
        <end position="474"/>
    </location>
</feature>
<dbReference type="InterPro" id="IPR039770">
    <property type="entry name" value="Rpf2"/>
</dbReference>
<feature type="domain" description="Brix" evidence="11">
    <location>
        <begin position="56"/>
        <end position="264"/>
    </location>
</feature>
<feature type="transmembrane region" description="Helical" evidence="10">
    <location>
        <begin position="542"/>
        <end position="561"/>
    </location>
</feature>
<accession>A0A078AF05</accession>
<keyword evidence="7 8" id="KW-0539">Nucleus</keyword>
<feature type="region of interest" description="Disordered" evidence="9">
    <location>
        <begin position="1"/>
        <end position="20"/>
    </location>
</feature>
<dbReference type="Pfam" id="PF01490">
    <property type="entry name" value="Aa_trans"/>
    <property type="match status" value="2"/>
</dbReference>
<feature type="transmembrane region" description="Helical" evidence="10">
    <location>
        <begin position="660"/>
        <end position="685"/>
    </location>
</feature>
<proteinExistence type="inferred from homology"/>
<evidence type="ECO:0000256" key="7">
    <source>
        <dbReference type="ARBA" id="ARBA00023242"/>
    </source>
</evidence>
<gene>
    <name evidence="12" type="primary">Contig14281.g15209</name>
    <name evidence="12" type="ORF">STYLEM_8476</name>
</gene>
<evidence type="ECO:0000256" key="3">
    <source>
        <dbReference type="ARBA" id="ARBA00010782"/>
    </source>
</evidence>
<dbReference type="SMART" id="SM00879">
    <property type="entry name" value="Brix"/>
    <property type="match status" value="1"/>
</dbReference>
<feature type="transmembrane region" description="Helical" evidence="10">
    <location>
        <begin position="576"/>
        <end position="595"/>
    </location>
</feature>
<dbReference type="GO" id="GO:0019843">
    <property type="term" value="F:rRNA binding"/>
    <property type="evidence" value="ECO:0007669"/>
    <property type="project" value="UniProtKB-UniRule"/>
</dbReference>
<dbReference type="InterPro" id="IPR007109">
    <property type="entry name" value="Brix"/>
</dbReference>
<feature type="transmembrane region" description="Helical" evidence="10">
    <location>
        <begin position="615"/>
        <end position="640"/>
    </location>
</feature>
<dbReference type="PANTHER" id="PTHR12728">
    <property type="entry name" value="BRIX DOMAIN CONTAINING PROTEIN"/>
    <property type="match status" value="1"/>
</dbReference>
<name>A0A078AF05_STYLE</name>
<organism evidence="12 13">
    <name type="scientific">Stylonychia lemnae</name>
    <name type="common">Ciliate</name>
    <dbReference type="NCBI Taxonomy" id="5949"/>
    <lineage>
        <taxon>Eukaryota</taxon>
        <taxon>Sar</taxon>
        <taxon>Alveolata</taxon>
        <taxon>Ciliophora</taxon>
        <taxon>Intramacronucleata</taxon>
        <taxon>Spirotrichea</taxon>
        <taxon>Stichotrichia</taxon>
        <taxon>Sporadotrichida</taxon>
        <taxon>Oxytrichidae</taxon>
        <taxon>Stylonychinae</taxon>
        <taxon>Stylonychia</taxon>
    </lineage>
</organism>
<evidence type="ECO:0000256" key="1">
    <source>
        <dbReference type="ARBA" id="ARBA00004370"/>
    </source>
</evidence>
<dbReference type="GO" id="GO:0000027">
    <property type="term" value="P:ribosomal large subunit assembly"/>
    <property type="evidence" value="ECO:0007669"/>
    <property type="project" value="InterPro"/>
</dbReference>
<keyword evidence="13" id="KW-1185">Reference proteome</keyword>
<dbReference type="PANTHER" id="PTHR12728:SF0">
    <property type="entry name" value="RIBOSOME PRODUCTION FACTOR 2 HOMOLOG"/>
    <property type="match status" value="1"/>
</dbReference>
<dbReference type="PROSITE" id="PS50833">
    <property type="entry name" value="BRIX"/>
    <property type="match status" value="1"/>
</dbReference>
<comment type="subcellular location">
    <subcellularLocation>
        <location evidence="1">Membrane</location>
    </subcellularLocation>
    <subcellularLocation>
        <location evidence="2 8">Nucleus</location>
        <location evidence="2 8">Nucleolus</location>
    </subcellularLocation>
</comment>
<keyword evidence="4 10" id="KW-0812">Transmembrane</keyword>
<dbReference type="GO" id="GO:0016020">
    <property type="term" value="C:membrane"/>
    <property type="evidence" value="ECO:0007669"/>
    <property type="project" value="UniProtKB-SubCell"/>
</dbReference>
<reference evidence="12 13" key="1">
    <citation type="submission" date="2014-06" db="EMBL/GenBank/DDBJ databases">
        <authorList>
            <person name="Swart Estienne"/>
        </authorList>
    </citation>
    <scope>NUCLEOTIDE SEQUENCE [LARGE SCALE GENOMIC DNA]</scope>
    <source>
        <strain evidence="12 13">130c</strain>
    </source>
</reference>
<feature type="transmembrane region" description="Helical" evidence="10">
    <location>
        <begin position="764"/>
        <end position="789"/>
    </location>
</feature>
<evidence type="ECO:0000256" key="10">
    <source>
        <dbReference type="SAM" id="Phobius"/>
    </source>
</evidence>
<feature type="transmembrane region" description="Helical" evidence="10">
    <location>
        <begin position="730"/>
        <end position="752"/>
    </location>
</feature>
<dbReference type="AlphaFoldDB" id="A0A078AF05"/>
<evidence type="ECO:0000256" key="4">
    <source>
        <dbReference type="ARBA" id="ARBA00022692"/>
    </source>
</evidence>
<evidence type="ECO:0000256" key="8">
    <source>
        <dbReference type="RuleBase" id="RU367086"/>
    </source>
</evidence>
<dbReference type="InterPro" id="IPR013057">
    <property type="entry name" value="AA_transpt_TM"/>
</dbReference>
<dbReference type="InParanoid" id="A0A078AF05"/>
<dbReference type="GO" id="GO:0000463">
    <property type="term" value="P:maturation of LSU-rRNA from tricistronic rRNA transcript (SSU-rRNA, 5.8S rRNA, LSU-rRNA)"/>
    <property type="evidence" value="ECO:0007669"/>
    <property type="project" value="TreeGrafter"/>
</dbReference>
<dbReference type="EMBL" id="CCKQ01008048">
    <property type="protein sequence ID" value="CDW79488.1"/>
    <property type="molecule type" value="Genomic_DNA"/>
</dbReference>
<dbReference type="OrthoDB" id="407658at2759"/>
<dbReference type="Proteomes" id="UP000039865">
    <property type="component" value="Unassembled WGS sequence"/>
</dbReference>
<dbReference type="GO" id="GO:0005730">
    <property type="term" value="C:nucleolus"/>
    <property type="evidence" value="ECO:0007669"/>
    <property type="project" value="UniProtKB-SubCell"/>
</dbReference>
<protein>
    <recommendedName>
        <fullName evidence="8">Ribosome production factor 2 homolog</fullName>
    </recommendedName>
    <alternativeName>
        <fullName evidence="8">Ribosome biogenesis protein RPF2 homolog</fullName>
    </alternativeName>
</protein>
<feature type="transmembrane region" description="Helical" evidence="10">
    <location>
        <begin position="706"/>
        <end position="724"/>
    </location>
</feature>
<dbReference type="Pfam" id="PF04427">
    <property type="entry name" value="Brix"/>
    <property type="match status" value="1"/>
</dbReference>
<evidence type="ECO:0000256" key="5">
    <source>
        <dbReference type="ARBA" id="ARBA00022989"/>
    </source>
</evidence>
<comment type="similarity">
    <text evidence="3 8">Belongs to the RPF2 family.</text>
</comment>
<keyword evidence="5 10" id="KW-1133">Transmembrane helix</keyword>
<evidence type="ECO:0000313" key="13">
    <source>
        <dbReference type="Proteomes" id="UP000039865"/>
    </source>
</evidence>
<evidence type="ECO:0000256" key="2">
    <source>
        <dbReference type="ARBA" id="ARBA00004604"/>
    </source>
</evidence>
<keyword evidence="6 10" id="KW-0472">Membrane</keyword>
<evidence type="ECO:0000256" key="6">
    <source>
        <dbReference type="ARBA" id="ARBA00023136"/>
    </source>
</evidence>
<evidence type="ECO:0000256" key="9">
    <source>
        <dbReference type="SAM" id="MobiDB-lite"/>
    </source>
</evidence>